<accession>A0ABN6KH39</accession>
<feature type="coiled-coil region" evidence="1">
    <location>
        <begin position="95"/>
        <end position="122"/>
    </location>
</feature>
<dbReference type="Gene3D" id="1.10.10.10">
    <property type="entry name" value="Winged helix-like DNA-binding domain superfamily/Winged helix DNA-binding domain"/>
    <property type="match status" value="1"/>
</dbReference>
<name>A0ABN6KH39_9LEPT</name>
<proteinExistence type="predicted"/>
<evidence type="ECO:0000313" key="2">
    <source>
        <dbReference type="EMBL" id="BDA79211.1"/>
    </source>
</evidence>
<dbReference type="InterPro" id="IPR036388">
    <property type="entry name" value="WH-like_DNA-bd_sf"/>
</dbReference>
<evidence type="ECO:0008006" key="4">
    <source>
        <dbReference type="Google" id="ProtNLM"/>
    </source>
</evidence>
<reference evidence="2 3" key="1">
    <citation type="submission" date="2021-08" db="EMBL/GenBank/DDBJ databases">
        <title>Complete genome sequence of Leptospira kobayashii strain E30.</title>
        <authorList>
            <person name="Nakao R."/>
            <person name="Nakamura S."/>
            <person name="Masuzawa T."/>
            <person name="Koizumi N."/>
        </authorList>
    </citation>
    <scope>NUCLEOTIDE SEQUENCE [LARGE SCALE GENOMIC DNA]</scope>
    <source>
        <strain evidence="2 3">E30</strain>
    </source>
</reference>
<gene>
    <name evidence="2" type="ORF">LPTSP3_g21410</name>
</gene>
<organism evidence="2 3">
    <name type="scientific">Leptospira kobayashii</name>
    <dbReference type="NCBI Taxonomy" id="1917830"/>
    <lineage>
        <taxon>Bacteria</taxon>
        <taxon>Pseudomonadati</taxon>
        <taxon>Spirochaetota</taxon>
        <taxon>Spirochaetia</taxon>
        <taxon>Leptospirales</taxon>
        <taxon>Leptospiraceae</taxon>
        <taxon>Leptospira</taxon>
    </lineage>
</organism>
<evidence type="ECO:0000313" key="3">
    <source>
        <dbReference type="Proteomes" id="UP000245263"/>
    </source>
</evidence>
<keyword evidence="3" id="KW-1185">Reference proteome</keyword>
<protein>
    <recommendedName>
        <fullName evidence="4">Transcriptional regulator</fullName>
    </recommendedName>
</protein>
<evidence type="ECO:0000256" key="1">
    <source>
        <dbReference type="SAM" id="Coils"/>
    </source>
</evidence>
<keyword evidence="1" id="KW-0175">Coiled coil</keyword>
<dbReference type="SUPFAM" id="SSF46785">
    <property type="entry name" value="Winged helix' DNA-binding domain"/>
    <property type="match status" value="1"/>
</dbReference>
<dbReference type="EMBL" id="AP025028">
    <property type="protein sequence ID" value="BDA79211.1"/>
    <property type="molecule type" value="Genomic_DNA"/>
</dbReference>
<sequence>MGLMGRSYAPSVSKFDFMSELAELHNYKLLKLLDDNPNLSQREAADVLGISLGKVNYCLRALIDKGWVKIQNFKNNKNKLAYSYLLTPHGIEEKARLLREFYEIKKKEYEELKKEVELLKTEE</sequence>
<dbReference type="NCBIfam" id="TIGR04176">
    <property type="entry name" value="MarR_EPS"/>
    <property type="match status" value="1"/>
</dbReference>
<dbReference type="InterPro" id="IPR036390">
    <property type="entry name" value="WH_DNA-bd_sf"/>
</dbReference>
<dbReference type="Proteomes" id="UP000245263">
    <property type="component" value="Chromosome 1"/>
</dbReference>
<dbReference type="InterPro" id="IPR026433">
    <property type="entry name" value="MarR_EPS"/>
</dbReference>
<dbReference type="Pfam" id="PF13412">
    <property type="entry name" value="HTH_24"/>
    <property type="match status" value="1"/>
</dbReference>